<evidence type="ECO:0000256" key="2">
    <source>
        <dbReference type="ARBA" id="ARBA00009774"/>
    </source>
</evidence>
<dbReference type="GO" id="GO:0016993">
    <property type="term" value="F:precorrin-8X methylmutase activity"/>
    <property type="evidence" value="ECO:0007669"/>
    <property type="project" value="UniProtKB-EC"/>
</dbReference>
<evidence type="ECO:0000256" key="1">
    <source>
        <dbReference type="ARBA" id="ARBA00004953"/>
    </source>
</evidence>
<evidence type="ECO:0000256" key="3">
    <source>
        <dbReference type="ARBA" id="ARBA00022573"/>
    </source>
</evidence>
<proteinExistence type="inferred from homology"/>
<dbReference type="PANTHER" id="PTHR43588">
    <property type="entry name" value="COBALT-PRECORRIN-8 METHYLMUTASE"/>
    <property type="match status" value="1"/>
</dbReference>
<comment type="caution">
    <text evidence="8">The sequence shown here is derived from an EMBL/GenBank/DDBJ whole genome shotgun (WGS) entry which is preliminary data.</text>
</comment>
<evidence type="ECO:0000313" key="9">
    <source>
        <dbReference type="Proteomes" id="UP000705867"/>
    </source>
</evidence>
<dbReference type="Pfam" id="PF02570">
    <property type="entry name" value="CbiC"/>
    <property type="match status" value="1"/>
</dbReference>
<keyword evidence="4" id="KW-0479">Metal-binding</keyword>
<keyword evidence="6" id="KW-0456">Lyase</keyword>
<dbReference type="SUPFAM" id="SSF53800">
    <property type="entry name" value="Chelatase"/>
    <property type="match status" value="1"/>
</dbReference>
<dbReference type="GO" id="GO:0046872">
    <property type="term" value="F:metal ion binding"/>
    <property type="evidence" value="ECO:0007669"/>
    <property type="project" value="UniProtKB-KW"/>
</dbReference>
<dbReference type="SUPFAM" id="SSF63965">
    <property type="entry name" value="Precorrin-8X methylmutase CbiC/CobH"/>
    <property type="match status" value="1"/>
</dbReference>
<organism evidence="8 9">
    <name type="scientific">Candidatus Nitrobium versatile</name>
    <dbReference type="NCBI Taxonomy" id="2884831"/>
    <lineage>
        <taxon>Bacteria</taxon>
        <taxon>Pseudomonadati</taxon>
        <taxon>Nitrospirota</taxon>
        <taxon>Nitrospiria</taxon>
        <taxon>Nitrospirales</taxon>
        <taxon>Nitrospiraceae</taxon>
        <taxon>Candidatus Nitrobium</taxon>
    </lineage>
</organism>
<evidence type="ECO:0000256" key="6">
    <source>
        <dbReference type="ARBA" id="ARBA00023239"/>
    </source>
</evidence>
<sequence length="343" mass="37343">MENIILIGHGSPKRDANNIELVGKLLHNTIHPGCTDGCVRIAYMKYGDPDIPGAIRASVESGSKKVIVHPYFLSSGLHVTEDIPEMIREAEALYPDVEFVYTEPLGTHEKLIHVIMERISTAGGALLPEDIERKSFDILTGEADFTGLPPEQLPIMQRVIHSTADFEFRKTLTFHPEAVTAGLAAIKAGKNILTDIEMVRTGINKRWLKPWGGKVLCTISDEEVIRASRETGKTRAEIAIEQGIDESVGIIAIGNAPTALLKTIEVLNERKMQNPPLVIGVPVGFVKAFESKALLATQRFPFITALSRKGGTPVAVAVVNALLKMANEEAAKEEEVVSGKAKE</sequence>
<evidence type="ECO:0000313" key="8">
    <source>
        <dbReference type="EMBL" id="MBZ0158258.1"/>
    </source>
</evidence>
<dbReference type="Gene3D" id="3.40.50.10230">
    <property type="entry name" value="Cobalamin biosynthesis CobH/CbiC, precorrin-8X methylmutase"/>
    <property type="match status" value="1"/>
</dbReference>
<evidence type="ECO:0000259" key="7">
    <source>
        <dbReference type="Pfam" id="PF02570"/>
    </source>
</evidence>
<dbReference type="Gene3D" id="3.40.50.1400">
    <property type="match status" value="1"/>
</dbReference>
<dbReference type="InterPro" id="IPR003722">
    <property type="entry name" value="Cbl_synth_CobH/CbiC"/>
</dbReference>
<protein>
    <submittedName>
        <fullName evidence="8">Precorrin-8X methylmutase</fullName>
        <ecNumber evidence="8">5.4.99.61</ecNumber>
    </submittedName>
</protein>
<accession>A0A953M3K5</accession>
<evidence type="ECO:0000256" key="4">
    <source>
        <dbReference type="ARBA" id="ARBA00022723"/>
    </source>
</evidence>
<dbReference type="EMBL" id="JAIOIV010000147">
    <property type="protein sequence ID" value="MBZ0158258.1"/>
    <property type="molecule type" value="Genomic_DNA"/>
</dbReference>
<dbReference type="GO" id="GO:0016829">
    <property type="term" value="F:lyase activity"/>
    <property type="evidence" value="ECO:0007669"/>
    <property type="project" value="UniProtKB-KW"/>
</dbReference>
<dbReference type="CDD" id="cd03416">
    <property type="entry name" value="CbiX_SirB_N"/>
    <property type="match status" value="1"/>
</dbReference>
<dbReference type="Proteomes" id="UP000705867">
    <property type="component" value="Unassembled WGS sequence"/>
</dbReference>
<reference evidence="8" key="2">
    <citation type="submission" date="2021-08" db="EMBL/GenBank/DDBJ databases">
        <authorList>
            <person name="Dalcin Martins P."/>
        </authorList>
    </citation>
    <scope>NUCLEOTIDE SEQUENCE</scope>
    <source>
        <strain evidence="8">MAG_39</strain>
    </source>
</reference>
<name>A0A953M3K5_9BACT</name>
<comment type="pathway">
    <text evidence="1">Cofactor biosynthesis; adenosylcobalamin biosynthesis.</text>
</comment>
<dbReference type="InterPro" id="IPR036588">
    <property type="entry name" value="CobH/CbiC_sf"/>
</dbReference>
<keyword evidence="5 8" id="KW-0413">Isomerase</keyword>
<dbReference type="InterPro" id="IPR002762">
    <property type="entry name" value="CbiX-like"/>
</dbReference>
<comment type="similarity">
    <text evidence="2">Belongs to the CobH/CbiC family.</text>
</comment>
<dbReference type="AlphaFoldDB" id="A0A953M3K5"/>
<evidence type="ECO:0000256" key="5">
    <source>
        <dbReference type="ARBA" id="ARBA00023235"/>
    </source>
</evidence>
<feature type="domain" description="Cobalamin biosynthesis precorrin-8X methylmutase CobH/CbiC" evidence="7">
    <location>
        <begin position="130"/>
        <end position="325"/>
    </location>
</feature>
<keyword evidence="3" id="KW-0169">Cobalamin biosynthesis</keyword>
<dbReference type="PANTHER" id="PTHR43588:SF1">
    <property type="entry name" value="COBALT-PRECORRIN-8 METHYLMUTASE"/>
    <property type="match status" value="1"/>
</dbReference>
<dbReference type="EC" id="5.4.99.61" evidence="8"/>
<reference evidence="8" key="1">
    <citation type="journal article" date="2021" name="bioRxiv">
        <title>Unraveling nitrogen, sulfur and carbon metabolic pathways and microbial community transcriptional responses to substrate deprivation and toxicity stresses in a bioreactor mimicking anoxic brackish coastal sediment conditions.</title>
        <authorList>
            <person name="Martins P.D."/>
            <person name="Echeveste M.J."/>
            <person name="Arshad A."/>
            <person name="Kurth J."/>
            <person name="Ouboter H."/>
            <person name="Jetten M.S.M."/>
            <person name="Welte C.U."/>
        </authorList>
    </citation>
    <scope>NUCLEOTIDE SEQUENCE</scope>
    <source>
        <strain evidence="8">MAG_39</strain>
    </source>
</reference>
<dbReference type="Pfam" id="PF01903">
    <property type="entry name" value="CbiX"/>
    <property type="match status" value="1"/>
</dbReference>
<gene>
    <name evidence="8" type="ORF">K8I29_18845</name>
</gene>
<dbReference type="GO" id="GO:0009236">
    <property type="term" value="P:cobalamin biosynthetic process"/>
    <property type="evidence" value="ECO:0007669"/>
    <property type="project" value="UniProtKB-KW"/>
</dbReference>